<proteinExistence type="predicted"/>
<keyword evidence="3" id="KW-1185">Reference proteome</keyword>
<gene>
    <name evidence="2" type="ORF">SteCoe_27629</name>
</gene>
<feature type="coiled-coil region" evidence="1">
    <location>
        <begin position="224"/>
        <end position="272"/>
    </location>
</feature>
<dbReference type="Proteomes" id="UP000187209">
    <property type="component" value="Unassembled WGS sequence"/>
</dbReference>
<organism evidence="2 3">
    <name type="scientific">Stentor coeruleus</name>
    <dbReference type="NCBI Taxonomy" id="5963"/>
    <lineage>
        <taxon>Eukaryota</taxon>
        <taxon>Sar</taxon>
        <taxon>Alveolata</taxon>
        <taxon>Ciliophora</taxon>
        <taxon>Postciliodesmatophora</taxon>
        <taxon>Heterotrichea</taxon>
        <taxon>Heterotrichida</taxon>
        <taxon>Stentoridae</taxon>
        <taxon>Stentor</taxon>
    </lineage>
</organism>
<evidence type="ECO:0000256" key="1">
    <source>
        <dbReference type="SAM" id="Coils"/>
    </source>
</evidence>
<accession>A0A1R2BA42</accession>
<dbReference type="AlphaFoldDB" id="A0A1R2BA42"/>
<comment type="caution">
    <text evidence="2">The sequence shown here is derived from an EMBL/GenBank/DDBJ whole genome shotgun (WGS) entry which is preliminary data.</text>
</comment>
<keyword evidence="1" id="KW-0175">Coiled coil</keyword>
<reference evidence="2 3" key="1">
    <citation type="submission" date="2016-11" db="EMBL/GenBank/DDBJ databases">
        <title>The macronuclear genome of Stentor coeruleus: a giant cell with tiny introns.</title>
        <authorList>
            <person name="Slabodnick M."/>
            <person name="Ruby J.G."/>
            <person name="Reiff S.B."/>
            <person name="Swart E.C."/>
            <person name="Gosai S."/>
            <person name="Prabakaran S."/>
            <person name="Witkowska E."/>
            <person name="Larue G.E."/>
            <person name="Fisher S."/>
            <person name="Freeman R.M."/>
            <person name="Gunawardena J."/>
            <person name="Chu W."/>
            <person name="Stover N.A."/>
            <person name="Gregory B.D."/>
            <person name="Nowacki M."/>
            <person name="Derisi J."/>
            <person name="Roy S.W."/>
            <person name="Marshall W.F."/>
            <person name="Sood P."/>
        </authorList>
    </citation>
    <scope>NUCLEOTIDE SEQUENCE [LARGE SCALE GENOMIC DNA]</scope>
    <source>
        <strain evidence="2">WM001</strain>
    </source>
</reference>
<sequence length="330" mass="38663">MIQDKLTESFATIKKIEKEISAQREKLRQIRADLIIQQKSLEKNLDPHLVSLHNENSLLRQEKLEMLNFRNKLTLEAIRDKDLKLYNLIKKFQSAESLHLSLKSSLLTLDDTRKAFLEKYSIITQNLQIEDKLKARAKELEKQCEARITSIEKLKACLYTKKKTLCNPGKEEDEIAHLMGVYEGLVKQKLDLVDENERIMLEIQHTTEEIKDYQSSPHNKSTIITRVKETIEENEGDVKKIEEKIREKMIKFKELKEKCDELRKAIKTYRAKSRDNSFCSTKRYMPRKIEEGNSFESLTSPKEGSGRAVAAKKIIEFNRSHFIKKKTMFV</sequence>
<evidence type="ECO:0000313" key="3">
    <source>
        <dbReference type="Proteomes" id="UP000187209"/>
    </source>
</evidence>
<dbReference type="EMBL" id="MPUH01000807">
    <property type="protein sequence ID" value="OMJ73642.1"/>
    <property type="molecule type" value="Genomic_DNA"/>
</dbReference>
<evidence type="ECO:0000313" key="2">
    <source>
        <dbReference type="EMBL" id="OMJ73642.1"/>
    </source>
</evidence>
<protein>
    <submittedName>
        <fullName evidence="2">Uncharacterized protein</fullName>
    </submittedName>
</protein>
<name>A0A1R2BA42_9CILI</name>
<feature type="coiled-coil region" evidence="1">
    <location>
        <begin position="13"/>
        <end position="44"/>
    </location>
</feature>